<keyword evidence="1" id="KW-1133">Transmembrane helix</keyword>
<evidence type="ECO:0000313" key="3">
    <source>
        <dbReference type="EMBL" id="UYM04607.1"/>
    </source>
</evidence>
<proteinExistence type="predicted"/>
<dbReference type="RefSeq" id="WP_271633360.1">
    <property type="nucleotide sequence ID" value="NZ_CP094970.1"/>
</dbReference>
<feature type="transmembrane region" description="Helical" evidence="1">
    <location>
        <begin position="102"/>
        <end position="123"/>
    </location>
</feature>
<evidence type="ECO:0000313" key="4">
    <source>
        <dbReference type="Proteomes" id="UP001164390"/>
    </source>
</evidence>
<organism evidence="3 4">
    <name type="scientific">Solicola gregarius</name>
    <dbReference type="NCBI Taxonomy" id="2908642"/>
    <lineage>
        <taxon>Bacteria</taxon>
        <taxon>Bacillati</taxon>
        <taxon>Actinomycetota</taxon>
        <taxon>Actinomycetes</taxon>
        <taxon>Propionibacteriales</taxon>
        <taxon>Nocardioidaceae</taxon>
        <taxon>Solicola</taxon>
    </lineage>
</organism>
<sequence length="255" mass="27239">MKPARRALRRIGDRLPRSLSHVASTVIADDARGRARRRRVVAGTTAVGAGLLGTALSARPGSPRFYRLSWATAGAWTVGGVLSGPLRRGWIEHRDDRLRRPVLVPVATGGAAFGAFYGFALAAQRIPVLRRAIAHVLRHADSTGDARLLTMVCANAVAEEVFFRGAVYPSVAEHHPVAASTALYTLATVPTRNPALIAAAGFMGALFALQRRASGGVQAPALTHLTWSILMVRFMPPLFRDDPPATPTSAERSGR</sequence>
<accession>A0AA46TGY0</accession>
<name>A0AA46TGY0_9ACTN</name>
<dbReference type="GO" id="GO:0004175">
    <property type="term" value="F:endopeptidase activity"/>
    <property type="evidence" value="ECO:0007669"/>
    <property type="project" value="UniProtKB-ARBA"/>
</dbReference>
<reference evidence="3" key="1">
    <citation type="submission" date="2022-01" db="EMBL/GenBank/DDBJ databases">
        <title>Nocardioidaceae gen. sp. A5X3R13.</title>
        <authorList>
            <person name="Lopez Marin M.A."/>
            <person name="Uhlik O."/>
        </authorList>
    </citation>
    <scope>NUCLEOTIDE SEQUENCE</scope>
    <source>
        <strain evidence="3">A5X3R13</strain>
    </source>
</reference>
<dbReference type="InterPro" id="IPR003675">
    <property type="entry name" value="Rce1/LyrA-like_dom"/>
</dbReference>
<gene>
    <name evidence="3" type="ORF">L0C25_19035</name>
</gene>
<dbReference type="AlphaFoldDB" id="A0AA46TGY0"/>
<evidence type="ECO:0000259" key="2">
    <source>
        <dbReference type="Pfam" id="PF02517"/>
    </source>
</evidence>
<dbReference type="KEGG" id="sgrg:L0C25_19035"/>
<dbReference type="Pfam" id="PF02517">
    <property type="entry name" value="Rce1-like"/>
    <property type="match status" value="1"/>
</dbReference>
<feature type="transmembrane region" description="Helical" evidence="1">
    <location>
        <begin position="40"/>
        <end position="58"/>
    </location>
</feature>
<feature type="domain" description="CAAX prenyl protease 2/Lysostaphin resistance protein A-like" evidence="2">
    <location>
        <begin position="148"/>
        <end position="229"/>
    </location>
</feature>
<dbReference type="EMBL" id="CP094970">
    <property type="protein sequence ID" value="UYM04607.1"/>
    <property type="molecule type" value="Genomic_DNA"/>
</dbReference>
<evidence type="ECO:0000256" key="1">
    <source>
        <dbReference type="SAM" id="Phobius"/>
    </source>
</evidence>
<dbReference type="GO" id="GO:0008237">
    <property type="term" value="F:metallopeptidase activity"/>
    <property type="evidence" value="ECO:0007669"/>
    <property type="project" value="UniProtKB-KW"/>
</dbReference>
<keyword evidence="3" id="KW-0378">Hydrolase</keyword>
<protein>
    <submittedName>
        <fullName evidence="3">CPBP family intramembrane metalloprotease</fullName>
    </submittedName>
</protein>
<dbReference type="Proteomes" id="UP001164390">
    <property type="component" value="Chromosome"/>
</dbReference>
<keyword evidence="1" id="KW-0472">Membrane</keyword>
<feature type="transmembrane region" description="Helical" evidence="1">
    <location>
        <begin position="64"/>
        <end position="82"/>
    </location>
</feature>
<dbReference type="GO" id="GO:0080120">
    <property type="term" value="P:CAAX-box protein maturation"/>
    <property type="evidence" value="ECO:0007669"/>
    <property type="project" value="UniProtKB-ARBA"/>
</dbReference>
<keyword evidence="3" id="KW-0482">Metalloprotease</keyword>
<keyword evidence="1" id="KW-0812">Transmembrane</keyword>
<keyword evidence="3" id="KW-0645">Protease</keyword>
<keyword evidence="4" id="KW-1185">Reference proteome</keyword>